<dbReference type="SUPFAM" id="SSF53955">
    <property type="entry name" value="Lysozyme-like"/>
    <property type="match status" value="1"/>
</dbReference>
<evidence type="ECO:0000313" key="2">
    <source>
        <dbReference type="Proteomes" id="UP000735302"/>
    </source>
</evidence>
<sequence length="222" mass="24334">MGVDGLSPPSLYFTFPWDVGGTIVARSPSNRGSESVCILFVVTTATEFSLFETREVLKTRIEFTQRNASTSVAGGRTCYGDINRLKPTGESSAGVPGSQAEVRTDMPELKKRWDFYQRVADANCIQASVIAAIASRESRGGALLYKTNGYGDFGRAFGILQCDLKHSGLPCLSCIWYSGVAAYNKGVSRVNSWPDVDRGTTHNDYSNDVIARAQYLYRLGWN</sequence>
<protein>
    <submittedName>
        <fullName evidence="1">Goose-type lysozyme 2</fullName>
    </submittedName>
</protein>
<evidence type="ECO:0000313" key="1">
    <source>
        <dbReference type="EMBL" id="GFN85932.1"/>
    </source>
</evidence>
<dbReference type="Gene3D" id="1.10.530.10">
    <property type="match status" value="2"/>
</dbReference>
<proteinExistence type="predicted"/>
<reference evidence="1 2" key="1">
    <citation type="journal article" date="2021" name="Elife">
        <title>Chloroplast acquisition without the gene transfer in kleptoplastic sea slugs, Plakobranchus ocellatus.</title>
        <authorList>
            <person name="Maeda T."/>
            <person name="Takahashi S."/>
            <person name="Yoshida T."/>
            <person name="Shimamura S."/>
            <person name="Takaki Y."/>
            <person name="Nagai Y."/>
            <person name="Toyoda A."/>
            <person name="Suzuki Y."/>
            <person name="Arimoto A."/>
            <person name="Ishii H."/>
            <person name="Satoh N."/>
            <person name="Nishiyama T."/>
            <person name="Hasebe M."/>
            <person name="Maruyama T."/>
            <person name="Minagawa J."/>
            <person name="Obokata J."/>
            <person name="Shigenobu S."/>
        </authorList>
    </citation>
    <scope>NUCLEOTIDE SEQUENCE [LARGE SCALE GENOMIC DNA]</scope>
</reference>
<dbReference type="PANTHER" id="PTHR31698:SF8">
    <property type="entry name" value="LYSOZYME G-RELATED"/>
    <property type="match status" value="1"/>
</dbReference>
<dbReference type="AlphaFoldDB" id="A0AAV3YU98"/>
<organism evidence="1 2">
    <name type="scientific">Plakobranchus ocellatus</name>
    <dbReference type="NCBI Taxonomy" id="259542"/>
    <lineage>
        <taxon>Eukaryota</taxon>
        <taxon>Metazoa</taxon>
        <taxon>Spiralia</taxon>
        <taxon>Lophotrochozoa</taxon>
        <taxon>Mollusca</taxon>
        <taxon>Gastropoda</taxon>
        <taxon>Heterobranchia</taxon>
        <taxon>Euthyneura</taxon>
        <taxon>Panpulmonata</taxon>
        <taxon>Sacoglossa</taxon>
        <taxon>Placobranchoidea</taxon>
        <taxon>Plakobranchidae</taxon>
        <taxon>Plakobranchus</taxon>
    </lineage>
</organism>
<accession>A0AAV3YU98</accession>
<comment type="caution">
    <text evidence="1">The sequence shown here is derived from an EMBL/GenBank/DDBJ whole genome shotgun (WGS) entry which is preliminary data.</text>
</comment>
<dbReference type="PANTHER" id="PTHR31698">
    <property type="entry name" value="LYSOZYME G FAMILY MEMBER"/>
    <property type="match status" value="1"/>
</dbReference>
<keyword evidence="2" id="KW-1185">Reference proteome</keyword>
<name>A0AAV3YU98_9GAST</name>
<dbReference type="EMBL" id="BLXT01001485">
    <property type="protein sequence ID" value="GFN85932.1"/>
    <property type="molecule type" value="Genomic_DNA"/>
</dbReference>
<gene>
    <name evidence="1" type="ORF">PoB_001243800</name>
</gene>
<dbReference type="Proteomes" id="UP000735302">
    <property type="component" value="Unassembled WGS sequence"/>
</dbReference>
<dbReference type="InterPro" id="IPR023346">
    <property type="entry name" value="Lysozyme-like_dom_sf"/>
</dbReference>